<reference evidence="2" key="1">
    <citation type="submission" date="2005-08" db="EMBL/GenBank/DDBJ databases">
        <title>Complete sequence of Chlorobium chlorochromatii CaD3.</title>
        <authorList>
            <person name="Copeland A."/>
            <person name="Lucas S."/>
            <person name="Lapidus A."/>
            <person name="Barry K."/>
            <person name="Detter J.C."/>
            <person name="Glavina T."/>
            <person name="Hammon N."/>
            <person name="Israni S."/>
            <person name="Pitluck S."/>
            <person name="Bryant D."/>
            <person name="Schmutz J."/>
            <person name="Larimer F."/>
            <person name="Land M."/>
            <person name="Kyrpides N."/>
            <person name="Ivanova N."/>
            <person name="Richardson P."/>
        </authorList>
    </citation>
    <scope>NUCLEOTIDE SEQUENCE [LARGE SCALE GENOMIC DNA]</scope>
    <source>
        <strain evidence="2">CaD3</strain>
    </source>
</reference>
<dbReference type="InterPro" id="IPR052715">
    <property type="entry name" value="RAYT_transposase"/>
</dbReference>
<proteinExistence type="predicted"/>
<dbReference type="EMBL" id="CP000108">
    <property type="protein sequence ID" value="ABB29214.1"/>
    <property type="molecule type" value="Genomic_DNA"/>
</dbReference>
<dbReference type="STRING" id="340177.Cag_1966"/>
<protein>
    <recommendedName>
        <fullName evidence="1">Transposase IS200-like domain-containing protein</fullName>
    </recommendedName>
</protein>
<evidence type="ECO:0000313" key="2">
    <source>
        <dbReference type="EMBL" id="ABB29214.1"/>
    </source>
</evidence>
<dbReference type="PANTHER" id="PTHR36966">
    <property type="entry name" value="REP-ASSOCIATED TYROSINE TRANSPOSASE"/>
    <property type="match status" value="1"/>
</dbReference>
<dbReference type="Gene3D" id="3.30.70.1290">
    <property type="entry name" value="Transposase IS200-like"/>
    <property type="match status" value="1"/>
</dbReference>
<evidence type="ECO:0000259" key="1">
    <source>
        <dbReference type="SMART" id="SM01321"/>
    </source>
</evidence>
<dbReference type="OrthoDB" id="9794403at2"/>
<dbReference type="eggNOG" id="COG1943">
    <property type="taxonomic scope" value="Bacteria"/>
</dbReference>
<dbReference type="Pfam" id="PF01797">
    <property type="entry name" value="Y1_Tnp"/>
    <property type="match status" value="1"/>
</dbReference>
<dbReference type="eggNOG" id="COG0610">
    <property type="taxonomic scope" value="Bacteria"/>
</dbReference>
<dbReference type="AlphaFoldDB" id="Q3AP61"/>
<dbReference type="SUPFAM" id="SSF143422">
    <property type="entry name" value="Transposase IS200-like"/>
    <property type="match status" value="1"/>
</dbReference>
<organism evidence="2">
    <name type="scientific">Chlorobium chlorochromatii (strain CaD3)</name>
    <dbReference type="NCBI Taxonomy" id="340177"/>
    <lineage>
        <taxon>Bacteria</taxon>
        <taxon>Pseudomonadati</taxon>
        <taxon>Chlorobiota</taxon>
        <taxon>Chlorobiia</taxon>
        <taxon>Chlorobiales</taxon>
        <taxon>Chlorobiaceae</taxon>
        <taxon>Chlorobium/Pelodictyon group</taxon>
        <taxon>Chlorobium</taxon>
    </lineage>
</organism>
<dbReference type="InterPro" id="IPR036515">
    <property type="entry name" value="Transposase_17_sf"/>
</dbReference>
<dbReference type="PANTHER" id="PTHR36966:SF1">
    <property type="entry name" value="REP-ASSOCIATED TYROSINE TRANSPOSASE"/>
    <property type="match status" value="1"/>
</dbReference>
<sequence>MLYEDTDNVTPNGGQECPPSFSPSCLPFLNPDCEIAMTHHRLPHWQQGDVWVFVTWRLADSLPKVTLDEWTETRKIWLSLHPEPWDEKTEKEYHQRFSLQRDEWLDQGCGSCLLKDTVNAKIVVDALLHFNGLRYQLASFVVMPNHVHVLFRPFGKYSLSEIVKSWKGFTAREINKRLGTKGVLWQDGYWDRLIRNERHFFKVVAYIRHNPINAIQKEGGHSCPPFQCFVE</sequence>
<dbReference type="SMART" id="SM01321">
    <property type="entry name" value="Y1_Tnp"/>
    <property type="match status" value="1"/>
</dbReference>
<dbReference type="GO" id="GO:0006313">
    <property type="term" value="P:DNA transposition"/>
    <property type="evidence" value="ECO:0007669"/>
    <property type="project" value="InterPro"/>
</dbReference>
<dbReference type="HOGENOM" id="CLU_092744_1_0_10"/>
<dbReference type="GO" id="GO:0004803">
    <property type="term" value="F:transposase activity"/>
    <property type="evidence" value="ECO:0007669"/>
    <property type="project" value="InterPro"/>
</dbReference>
<dbReference type="GO" id="GO:0043565">
    <property type="term" value="F:sequence-specific DNA binding"/>
    <property type="evidence" value="ECO:0007669"/>
    <property type="project" value="TreeGrafter"/>
</dbReference>
<feature type="domain" description="Transposase IS200-like" evidence="1">
    <location>
        <begin position="47"/>
        <end position="210"/>
    </location>
</feature>
<gene>
    <name evidence="2" type="ordered locus">Cag_1966</name>
</gene>
<accession>Q3AP61</accession>
<name>Q3AP61_CHLCH</name>
<dbReference type="InterPro" id="IPR002686">
    <property type="entry name" value="Transposase_17"/>
</dbReference>
<dbReference type="KEGG" id="cch:Cag_1966"/>